<comment type="caution">
    <text evidence="1">The sequence shown here is derived from an EMBL/GenBank/DDBJ whole genome shotgun (WGS) entry which is preliminary data.</text>
</comment>
<accession>A0ABV4VA48</accession>
<dbReference type="EMBL" id="JBHDLN010000022">
    <property type="protein sequence ID" value="MFB0846520.1"/>
    <property type="molecule type" value="Genomic_DNA"/>
</dbReference>
<evidence type="ECO:0000313" key="2">
    <source>
        <dbReference type="Proteomes" id="UP001575622"/>
    </source>
</evidence>
<evidence type="ECO:0008006" key="3">
    <source>
        <dbReference type="Google" id="ProtNLM"/>
    </source>
</evidence>
<reference evidence="1 2" key="1">
    <citation type="submission" date="2024-09" db="EMBL/GenBank/DDBJ databases">
        <authorList>
            <person name="Makale K.P.P."/>
            <person name="Makhzoum A."/>
            <person name="Rantong G."/>
            <person name="Rahube T.O."/>
        </authorList>
    </citation>
    <scope>NUCLEOTIDE SEQUENCE [LARGE SCALE GENOMIC DNA]</scope>
    <source>
        <strain evidence="1 2">KM_D13</strain>
    </source>
</reference>
<name>A0ABV4VA48_9BACL</name>
<evidence type="ECO:0000313" key="1">
    <source>
        <dbReference type="EMBL" id="MFB0846520.1"/>
    </source>
</evidence>
<protein>
    <recommendedName>
        <fullName evidence="3">Butirosin biosynthesis protein H N-terminal domain-containing protein</fullName>
    </recommendedName>
</protein>
<sequence>MNDALFHNVRYNCIHVTIAAMLRKLRYDVDLLFNQAGLYYDNRLEKNQQFFLDPYFRNVFEHIRNLFGVQIIAEHYDDLQLYLNRLEDLLFSGRTVGIFTDAFSLDYCKLYETMHFLHSFELASCGEGLFEVHDHFYMHQEHMTRHKMAQVLEDFRKGLSDQFTLYYIDPDSKIDTNEHRYMETLRSNYLIMTGERCYIFKDTPQYPGTIGLKAIEESGEHLMQILDRLQEDRPKTHISHVYTCLTEVANSRHNYHVYLKKFGEDHLAELYLSAHQGWMVYANLFMRATLYPGIDMKQRLRQRILAITEAEQMIVSCVGQLLHQK</sequence>
<gene>
    <name evidence="1" type="ORF">ACEU3E_30430</name>
</gene>
<proteinExistence type="predicted"/>
<dbReference type="Proteomes" id="UP001575622">
    <property type="component" value="Unassembled WGS sequence"/>
</dbReference>
<dbReference type="RefSeq" id="WP_373956470.1">
    <property type="nucleotide sequence ID" value="NZ_JBHDLN010000022.1"/>
</dbReference>
<keyword evidence="2" id="KW-1185">Reference proteome</keyword>
<organism evidence="1 2">
    <name type="scientific">Paenibacillus oleatilyticus</name>
    <dbReference type="NCBI Taxonomy" id="2594886"/>
    <lineage>
        <taxon>Bacteria</taxon>
        <taxon>Bacillati</taxon>
        <taxon>Bacillota</taxon>
        <taxon>Bacilli</taxon>
        <taxon>Bacillales</taxon>
        <taxon>Paenibacillaceae</taxon>
        <taxon>Paenibacillus</taxon>
    </lineage>
</organism>